<dbReference type="Ensembl" id="ENSPKIT00000007390.1">
    <property type="protein sequence ID" value="ENSPKIP00000026632.1"/>
    <property type="gene ID" value="ENSPKIG00000009031.1"/>
</dbReference>
<dbReference type="Gene3D" id="2.60.40.10">
    <property type="entry name" value="Immunoglobulins"/>
    <property type="match status" value="1"/>
</dbReference>
<accession>A0A3B3S7A5</accession>
<dbReference type="Pfam" id="PF07686">
    <property type="entry name" value="V-set"/>
    <property type="match status" value="1"/>
</dbReference>
<evidence type="ECO:0000313" key="10">
    <source>
        <dbReference type="Proteomes" id="UP000261540"/>
    </source>
</evidence>
<keyword evidence="3" id="KW-0472">Membrane</keyword>
<dbReference type="InterPro" id="IPR003599">
    <property type="entry name" value="Ig_sub"/>
</dbReference>
<dbReference type="GO" id="GO:0050852">
    <property type="term" value="P:T cell receptor signaling pathway"/>
    <property type="evidence" value="ECO:0007669"/>
    <property type="project" value="TreeGrafter"/>
</dbReference>
<protein>
    <recommendedName>
        <fullName evidence="8">Ig-like domain-containing protein</fullName>
    </recommendedName>
</protein>
<evidence type="ECO:0000256" key="5">
    <source>
        <dbReference type="ARBA" id="ARBA00023180"/>
    </source>
</evidence>
<dbReference type="SMART" id="SM00409">
    <property type="entry name" value="IG"/>
    <property type="match status" value="1"/>
</dbReference>
<dbReference type="SMART" id="SM00406">
    <property type="entry name" value="IGv"/>
    <property type="match status" value="1"/>
</dbReference>
<evidence type="ECO:0000259" key="8">
    <source>
        <dbReference type="PROSITE" id="PS50835"/>
    </source>
</evidence>
<evidence type="ECO:0000256" key="7">
    <source>
        <dbReference type="SAM" id="MobiDB-lite"/>
    </source>
</evidence>
<dbReference type="InterPro" id="IPR013783">
    <property type="entry name" value="Ig-like_fold"/>
</dbReference>
<keyword evidence="4" id="KW-1015">Disulfide bond</keyword>
<dbReference type="InterPro" id="IPR007110">
    <property type="entry name" value="Ig-like_dom"/>
</dbReference>
<evidence type="ECO:0000256" key="1">
    <source>
        <dbReference type="ARBA" id="ARBA00004370"/>
    </source>
</evidence>
<keyword evidence="5" id="KW-0325">Glycoprotein</keyword>
<dbReference type="InterPro" id="IPR050504">
    <property type="entry name" value="IgSF_BTN/MOG"/>
</dbReference>
<proteinExistence type="predicted"/>
<dbReference type="InterPro" id="IPR013106">
    <property type="entry name" value="Ig_V-set"/>
</dbReference>
<dbReference type="PROSITE" id="PS50835">
    <property type="entry name" value="IG_LIKE"/>
    <property type="match status" value="1"/>
</dbReference>
<dbReference type="GeneTree" id="ENSGT01030000234938"/>
<dbReference type="SUPFAM" id="SSF48726">
    <property type="entry name" value="Immunoglobulin"/>
    <property type="match status" value="1"/>
</dbReference>
<evidence type="ECO:0000256" key="3">
    <source>
        <dbReference type="ARBA" id="ARBA00023136"/>
    </source>
</evidence>
<dbReference type="GO" id="GO:1903037">
    <property type="term" value="P:regulation of leukocyte cell-cell adhesion"/>
    <property type="evidence" value="ECO:0007669"/>
    <property type="project" value="UniProtKB-ARBA"/>
</dbReference>
<keyword evidence="10" id="KW-1185">Reference proteome</keyword>
<reference evidence="9" key="1">
    <citation type="submission" date="2025-08" db="UniProtKB">
        <authorList>
            <consortium name="Ensembl"/>
        </authorList>
    </citation>
    <scope>IDENTIFICATION</scope>
</reference>
<dbReference type="PANTHER" id="PTHR24100:SF151">
    <property type="entry name" value="ICOS LIGAND"/>
    <property type="match status" value="1"/>
</dbReference>
<evidence type="ECO:0000256" key="4">
    <source>
        <dbReference type="ARBA" id="ARBA00023157"/>
    </source>
</evidence>
<feature type="region of interest" description="Disordered" evidence="7">
    <location>
        <begin position="1"/>
        <end position="25"/>
    </location>
</feature>
<dbReference type="GO" id="GO:0005102">
    <property type="term" value="F:signaling receptor binding"/>
    <property type="evidence" value="ECO:0007669"/>
    <property type="project" value="TreeGrafter"/>
</dbReference>
<name>A0A3B3S7A5_9TELE</name>
<dbReference type="GO" id="GO:0001817">
    <property type="term" value="P:regulation of cytokine production"/>
    <property type="evidence" value="ECO:0007669"/>
    <property type="project" value="TreeGrafter"/>
</dbReference>
<organism evidence="9 10">
    <name type="scientific">Paramormyrops kingsleyae</name>
    <dbReference type="NCBI Taxonomy" id="1676925"/>
    <lineage>
        <taxon>Eukaryota</taxon>
        <taxon>Metazoa</taxon>
        <taxon>Chordata</taxon>
        <taxon>Craniata</taxon>
        <taxon>Vertebrata</taxon>
        <taxon>Euteleostomi</taxon>
        <taxon>Actinopterygii</taxon>
        <taxon>Neopterygii</taxon>
        <taxon>Teleostei</taxon>
        <taxon>Osteoglossocephala</taxon>
        <taxon>Osteoglossomorpha</taxon>
        <taxon>Osteoglossiformes</taxon>
        <taxon>Mormyridae</taxon>
        <taxon>Paramormyrops</taxon>
    </lineage>
</organism>
<dbReference type="PANTHER" id="PTHR24100">
    <property type="entry name" value="BUTYROPHILIN"/>
    <property type="match status" value="1"/>
</dbReference>
<keyword evidence="2" id="KW-0732">Signal</keyword>
<keyword evidence="6" id="KW-0393">Immunoglobulin domain</keyword>
<feature type="domain" description="Ig-like" evidence="8">
    <location>
        <begin position="50"/>
        <end position="155"/>
    </location>
</feature>
<dbReference type="GO" id="GO:0050863">
    <property type="term" value="P:regulation of T cell activation"/>
    <property type="evidence" value="ECO:0007669"/>
    <property type="project" value="UniProtKB-ARBA"/>
</dbReference>
<evidence type="ECO:0000256" key="6">
    <source>
        <dbReference type="ARBA" id="ARBA00023319"/>
    </source>
</evidence>
<reference evidence="9" key="2">
    <citation type="submission" date="2025-09" db="UniProtKB">
        <authorList>
            <consortium name="Ensembl"/>
        </authorList>
    </citation>
    <scope>IDENTIFICATION</scope>
</reference>
<dbReference type="InterPro" id="IPR036179">
    <property type="entry name" value="Ig-like_dom_sf"/>
</dbReference>
<dbReference type="Proteomes" id="UP000261540">
    <property type="component" value="Unplaced"/>
</dbReference>
<dbReference type="GO" id="GO:0009897">
    <property type="term" value="C:external side of plasma membrane"/>
    <property type="evidence" value="ECO:0007669"/>
    <property type="project" value="TreeGrafter"/>
</dbReference>
<sequence>MTISTKEDVTLPGLGRSGPHPEARPWGELVGEGLVNARVPGCVNLPVLLPERLVVTGADEPVYAQAGEDVTLSCSVNTTVNVTELQVEWKKTEDGIMVLQYNKGKIPERYSGRAEFYIEEIPKGNFSMKLRKVRFEDKGEFKCDVHSDTDSKSTTAWIAAVGESPGHLHKVSHTVANVLRRLWSSSIADEKLSGLILLIFLNAMSRGIQVLEADTLAVKEINM</sequence>
<evidence type="ECO:0000256" key="2">
    <source>
        <dbReference type="ARBA" id="ARBA00022729"/>
    </source>
</evidence>
<comment type="subcellular location">
    <subcellularLocation>
        <location evidence="1">Membrane</location>
    </subcellularLocation>
</comment>
<evidence type="ECO:0000313" key="9">
    <source>
        <dbReference type="Ensembl" id="ENSPKIP00000026632.1"/>
    </source>
</evidence>
<dbReference type="AlphaFoldDB" id="A0A3B3S7A5"/>
<dbReference type="FunFam" id="2.60.40.10:FF:000142">
    <property type="entry name" value="V-set domain-containing T-cell activation inhibitor 1"/>
    <property type="match status" value="1"/>
</dbReference>